<reference evidence="7 8" key="1">
    <citation type="journal article" date="2016" name="Sci. Rep.">
        <title>The Dendrobium catenatum Lindl. genome sequence provides insights into polysaccharide synthase, floral development and adaptive evolution.</title>
        <authorList>
            <person name="Zhang G.Q."/>
            <person name="Xu Q."/>
            <person name="Bian C."/>
            <person name="Tsai W.C."/>
            <person name="Yeh C.M."/>
            <person name="Liu K.W."/>
            <person name="Yoshida K."/>
            <person name="Zhang L.S."/>
            <person name="Chang S.B."/>
            <person name="Chen F."/>
            <person name="Shi Y."/>
            <person name="Su Y.Y."/>
            <person name="Zhang Y.Q."/>
            <person name="Chen L.J."/>
            <person name="Yin Y."/>
            <person name="Lin M."/>
            <person name="Huang H."/>
            <person name="Deng H."/>
            <person name="Wang Z.W."/>
            <person name="Zhu S.L."/>
            <person name="Zhao X."/>
            <person name="Deng C."/>
            <person name="Niu S.C."/>
            <person name="Huang J."/>
            <person name="Wang M."/>
            <person name="Liu G.H."/>
            <person name="Yang H.J."/>
            <person name="Xiao X.J."/>
            <person name="Hsiao Y.Y."/>
            <person name="Wu W.L."/>
            <person name="Chen Y.Y."/>
            <person name="Mitsuda N."/>
            <person name="Ohme-Takagi M."/>
            <person name="Luo Y.B."/>
            <person name="Van de Peer Y."/>
            <person name="Liu Z.J."/>
        </authorList>
    </citation>
    <scope>NUCLEOTIDE SEQUENCE [LARGE SCALE GENOMIC DNA]</scope>
    <source>
        <tissue evidence="7">The whole plant</tissue>
    </source>
</reference>
<comment type="catalytic activity">
    <reaction evidence="1">
        <text>All bonds known to be hydrolyzed by this endopeptidase have arginine in P1 and an acidic residue in P4. P6 is often occupied by an acidic residue or by a hydroxy-amino-acid residue, the phosphorylation of which enhances cleavage.</text>
        <dbReference type="EC" id="3.4.22.49"/>
    </reaction>
</comment>
<evidence type="ECO:0000259" key="6">
    <source>
        <dbReference type="PROSITE" id="PS51700"/>
    </source>
</evidence>
<feature type="compositionally biased region" description="Polar residues" evidence="5">
    <location>
        <begin position="336"/>
        <end position="348"/>
    </location>
</feature>
<dbReference type="STRING" id="906689.A0A2I0XD96"/>
<protein>
    <recommendedName>
        <fullName evidence="2">separase</fullName>
        <ecNumber evidence="2">3.4.22.49</ecNumber>
    </recommendedName>
</protein>
<dbReference type="InterPro" id="IPR005314">
    <property type="entry name" value="Peptidase_C50"/>
</dbReference>
<dbReference type="GO" id="GO:0006508">
    <property type="term" value="P:proteolysis"/>
    <property type="evidence" value="ECO:0007669"/>
    <property type="project" value="InterPro"/>
</dbReference>
<accession>A0A2I0XD96</accession>
<dbReference type="PROSITE" id="PS51700">
    <property type="entry name" value="SEPARIN"/>
    <property type="match status" value="1"/>
</dbReference>
<keyword evidence="4" id="KW-0159">Chromosome partition</keyword>
<gene>
    <name evidence="7" type="ORF">MA16_Dca011795</name>
</gene>
<dbReference type="Pfam" id="PF03568">
    <property type="entry name" value="Separin_C"/>
    <property type="match status" value="1"/>
</dbReference>
<dbReference type="GO" id="GO:0051307">
    <property type="term" value="P:meiotic chromosome separation"/>
    <property type="evidence" value="ECO:0007669"/>
    <property type="project" value="TreeGrafter"/>
</dbReference>
<evidence type="ECO:0000313" key="7">
    <source>
        <dbReference type="EMBL" id="PKU85864.1"/>
    </source>
</evidence>
<evidence type="ECO:0000256" key="3">
    <source>
        <dbReference type="ARBA" id="ARBA00022801"/>
    </source>
</evidence>
<name>A0A2I0XD96_9ASPA</name>
<dbReference type="PANTHER" id="PTHR12792">
    <property type="entry name" value="EXTRA SPINDLE POLES 1-RELATED"/>
    <property type="match status" value="1"/>
</dbReference>
<proteinExistence type="predicted"/>
<dbReference type="Proteomes" id="UP000233837">
    <property type="component" value="Unassembled WGS sequence"/>
</dbReference>
<evidence type="ECO:0000256" key="4">
    <source>
        <dbReference type="ARBA" id="ARBA00022829"/>
    </source>
</evidence>
<dbReference type="InterPro" id="IPR030397">
    <property type="entry name" value="SEPARIN_core_dom"/>
</dbReference>
<keyword evidence="3" id="KW-0378">Hydrolase</keyword>
<organism evidence="7 8">
    <name type="scientific">Dendrobium catenatum</name>
    <dbReference type="NCBI Taxonomy" id="906689"/>
    <lineage>
        <taxon>Eukaryota</taxon>
        <taxon>Viridiplantae</taxon>
        <taxon>Streptophyta</taxon>
        <taxon>Embryophyta</taxon>
        <taxon>Tracheophyta</taxon>
        <taxon>Spermatophyta</taxon>
        <taxon>Magnoliopsida</taxon>
        <taxon>Liliopsida</taxon>
        <taxon>Asparagales</taxon>
        <taxon>Orchidaceae</taxon>
        <taxon>Epidendroideae</taxon>
        <taxon>Malaxideae</taxon>
        <taxon>Dendrobiinae</taxon>
        <taxon>Dendrobium</taxon>
    </lineage>
</organism>
<dbReference type="GO" id="GO:0004197">
    <property type="term" value="F:cysteine-type endopeptidase activity"/>
    <property type="evidence" value="ECO:0007669"/>
    <property type="project" value="InterPro"/>
</dbReference>
<evidence type="ECO:0000256" key="1">
    <source>
        <dbReference type="ARBA" id="ARBA00000451"/>
    </source>
</evidence>
<feature type="region of interest" description="Disordered" evidence="5">
    <location>
        <begin position="336"/>
        <end position="363"/>
    </location>
</feature>
<reference evidence="7 8" key="2">
    <citation type="journal article" date="2017" name="Nature">
        <title>The Apostasia genome and the evolution of orchids.</title>
        <authorList>
            <person name="Zhang G.Q."/>
            <person name="Liu K.W."/>
            <person name="Li Z."/>
            <person name="Lohaus R."/>
            <person name="Hsiao Y.Y."/>
            <person name="Niu S.C."/>
            <person name="Wang J.Y."/>
            <person name="Lin Y.C."/>
            <person name="Xu Q."/>
            <person name="Chen L.J."/>
            <person name="Yoshida K."/>
            <person name="Fujiwara S."/>
            <person name="Wang Z.W."/>
            <person name="Zhang Y.Q."/>
            <person name="Mitsuda N."/>
            <person name="Wang M."/>
            <person name="Liu G.H."/>
            <person name="Pecoraro L."/>
            <person name="Huang H.X."/>
            <person name="Xiao X.J."/>
            <person name="Lin M."/>
            <person name="Wu X.Y."/>
            <person name="Wu W.L."/>
            <person name="Chen Y.Y."/>
            <person name="Chang S.B."/>
            <person name="Sakamoto S."/>
            <person name="Ohme-Takagi M."/>
            <person name="Yagi M."/>
            <person name="Zeng S.J."/>
            <person name="Shen C.Y."/>
            <person name="Yeh C.M."/>
            <person name="Luo Y.B."/>
            <person name="Tsai W.C."/>
            <person name="Van de Peer Y."/>
            <person name="Liu Z.J."/>
        </authorList>
    </citation>
    <scope>NUCLEOTIDE SEQUENCE [LARGE SCALE GENOMIC DNA]</scope>
    <source>
        <tissue evidence="7">The whole plant</tissue>
    </source>
</reference>
<dbReference type="GO" id="GO:0005737">
    <property type="term" value="C:cytoplasm"/>
    <property type="evidence" value="ECO:0007669"/>
    <property type="project" value="TreeGrafter"/>
</dbReference>
<dbReference type="AlphaFoldDB" id="A0A2I0XD96"/>
<evidence type="ECO:0000256" key="2">
    <source>
        <dbReference type="ARBA" id="ARBA00012489"/>
    </source>
</evidence>
<dbReference type="PANTHER" id="PTHR12792:SF0">
    <property type="entry name" value="SEPARIN"/>
    <property type="match status" value="1"/>
</dbReference>
<sequence>MEIKVIDSLLMDVFIAREFNLQRARVLVRKGLVLRTRGIDNLSSCFDCLSEAISLLVPAKNEMYFFAGQIYYDLAERLLASGRVFEGLSYAKEALNLRYKVLRKKFNVSNKKPVEHAESSTTNVELDHLCLELLGSAINEVWRDTINLERCTLGPWIILNSYLESQVYRKKLFWDLAEDELNIARKLLQENDTMISCKHCKLTLEVTIDMLFGDLSMKRSNKGSHVQSHALDLYRAAFRKLCKDMVESSLIAPWKQESIGESFSTCHLEGTKHRVINNSKSYPSENNKKLPSCNICSFLECRFDAHNIEQLSSARETALPLCAECGESNVQTTIKKNSRNGSKQLSKTISHDTELKPRRSSRNRSFHNKQIISAQNEIYSSVPYRAFDADIFSCRTSQIKENGTCSFDFGCCDGGVCRRMECLRCLCLKVSRLIASLILLSTVDGSIPPPLCSKESLSLSHWAAFFHQASIGSVVNYQYLSFVRDKACSFKAGKGMESENVLETDMNVNYISRTMEDEWIGPWGCLLLGERLDAESLEKLAARMSNCLNSQCDFMVNDNLIKVILNGAQSVFAAEACIAQSLLYKGFFGRGGCCGEQRFRAFSDHSKGVKCMLTSIHNLILEAVDEGMTVDRQPIILILDTDVQLDGFTSWLQMLSWENMPILKNQEVYRMPSLGSILLKLNQHCSEKKNTFEVNLPYIDPFRAYYLLNPSGDLSYTQQQFEEWFRNHKWEVG</sequence>
<dbReference type="GO" id="GO:0005634">
    <property type="term" value="C:nucleus"/>
    <property type="evidence" value="ECO:0007669"/>
    <property type="project" value="InterPro"/>
</dbReference>
<dbReference type="EMBL" id="KZ501955">
    <property type="protein sequence ID" value="PKU85864.1"/>
    <property type="molecule type" value="Genomic_DNA"/>
</dbReference>
<evidence type="ECO:0000313" key="8">
    <source>
        <dbReference type="Proteomes" id="UP000233837"/>
    </source>
</evidence>
<feature type="domain" description="Peptidase C50" evidence="6">
    <location>
        <begin position="701"/>
        <end position="733"/>
    </location>
</feature>
<keyword evidence="8" id="KW-1185">Reference proteome</keyword>
<dbReference type="GO" id="GO:0072686">
    <property type="term" value="C:mitotic spindle"/>
    <property type="evidence" value="ECO:0007669"/>
    <property type="project" value="TreeGrafter"/>
</dbReference>
<dbReference type="EC" id="3.4.22.49" evidence="2"/>
<evidence type="ECO:0000256" key="5">
    <source>
        <dbReference type="SAM" id="MobiDB-lite"/>
    </source>
</evidence>